<feature type="domain" description="DUS-like FMN-binding" evidence="3">
    <location>
        <begin position="47"/>
        <end position="111"/>
    </location>
</feature>
<organism evidence="4 5">
    <name type="scientific">Quercus lobata</name>
    <name type="common">Valley oak</name>
    <dbReference type="NCBI Taxonomy" id="97700"/>
    <lineage>
        <taxon>Eukaryota</taxon>
        <taxon>Viridiplantae</taxon>
        <taxon>Streptophyta</taxon>
        <taxon>Embryophyta</taxon>
        <taxon>Tracheophyta</taxon>
        <taxon>Spermatophyta</taxon>
        <taxon>Magnoliopsida</taxon>
        <taxon>eudicotyledons</taxon>
        <taxon>Gunneridae</taxon>
        <taxon>Pentapetalae</taxon>
        <taxon>rosids</taxon>
        <taxon>fabids</taxon>
        <taxon>Fagales</taxon>
        <taxon>Fagaceae</taxon>
        <taxon>Quercus</taxon>
    </lineage>
</organism>
<evidence type="ECO:0000313" key="5">
    <source>
        <dbReference type="Proteomes" id="UP000594261"/>
    </source>
</evidence>
<dbReference type="PANTHER" id="PTHR11082:SF5">
    <property type="entry name" value="TRNA-DIHYDROURIDINE(16_17) SYNTHASE [NAD(P)(+)]-LIKE"/>
    <property type="match status" value="1"/>
</dbReference>
<reference evidence="4 5" key="1">
    <citation type="journal article" date="2016" name="G3 (Bethesda)">
        <title>First Draft Assembly and Annotation of the Genome of a California Endemic Oak Quercus lobata Nee (Fagaceae).</title>
        <authorList>
            <person name="Sork V.L."/>
            <person name="Fitz-Gibbon S.T."/>
            <person name="Puiu D."/>
            <person name="Crepeau M."/>
            <person name="Gugger P.F."/>
            <person name="Sherman R."/>
            <person name="Stevens K."/>
            <person name="Langley C.H."/>
            <person name="Pellegrini M."/>
            <person name="Salzberg S.L."/>
        </authorList>
    </citation>
    <scope>NUCLEOTIDE SEQUENCE [LARGE SCALE GENOMIC DNA]</scope>
    <source>
        <strain evidence="4 5">cv. SW786</strain>
    </source>
</reference>
<evidence type="ECO:0000256" key="2">
    <source>
        <dbReference type="ARBA" id="ARBA00023027"/>
    </source>
</evidence>
<dbReference type="GO" id="GO:0017150">
    <property type="term" value="F:tRNA dihydrouridine synthase activity"/>
    <property type="evidence" value="ECO:0007669"/>
    <property type="project" value="TreeGrafter"/>
</dbReference>
<dbReference type="InParanoid" id="A0A7N2MRV0"/>
<evidence type="ECO:0000313" key="4">
    <source>
        <dbReference type="EnsemblPlants" id="QL10p045366:mrna"/>
    </source>
</evidence>
<reference evidence="4" key="2">
    <citation type="submission" date="2021-01" db="UniProtKB">
        <authorList>
            <consortium name="EnsemblPlants"/>
        </authorList>
    </citation>
    <scope>IDENTIFICATION</scope>
</reference>
<dbReference type="SUPFAM" id="SSF51395">
    <property type="entry name" value="FMN-linked oxidoreductases"/>
    <property type="match status" value="1"/>
</dbReference>
<evidence type="ECO:0000259" key="3">
    <source>
        <dbReference type="Pfam" id="PF01207"/>
    </source>
</evidence>
<dbReference type="EMBL" id="LRBV02000010">
    <property type="status" value="NOT_ANNOTATED_CDS"/>
    <property type="molecule type" value="Genomic_DNA"/>
</dbReference>
<proteinExistence type="predicted"/>
<keyword evidence="1" id="KW-0521">NADP</keyword>
<dbReference type="InterPro" id="IPR013785">
    <property type="entry name" value="Aldolase_TIM"/>
</dbReference>
<dbReference type="EnsemblPlants" id="QL10p045366:mrna">
    <property type="protein sequence ID" value="QL10p045366:mrna"/>
    <property type="gene ID" value="QL10p045366"/>
</dbReference>
<dbReference type="Gene3D" id="3.20.20.70">
    <property type="entry name" value="Aldolase class I"/>
    <property type="match status" value="1"/>
</dbReference>
<name>A0A7N2MRV0_QUELO</name>
<sequence>MSSRSLIQCLNFLPLDVNCITNHASEFSASWFKLAKQCKIVVSLAITEATYTPMLHSHIFTETEKYRDQEFTTCKEDRPLFVPFCANDPDILLEAAKRVEPFCDYVDINLG</sequence>
<dbReference type="InterPro" id="IPR035587">
    <property type="entry name" value="DUS-like_FMN-bd"/>
</dbReference>
<accession>A0A7N2MRV0</accession>
<keyword evidence="5" id="KW-1185">Reference proteome</keyword>
<dbReference type="Pfam" id="PF01207">
    <property type="entry name" value="Dus"/>
    <property type="match status" value="1"/>
</dbReference>
<dbReference type="PANTHER" id="PTHR11082">
    <property type="entry name" value="TRNA-DIHYDROURIDINE SYNTHASE"/>
    <property type="match status" value="1"/>
</dbReference>
<evidence type="ECO:0000256" key="1">
    <source>
        <dbReference type="ARBA" id="ARBA00022857"/>
    </source>
</evidence>
<dbReference type="AlphaFoldDB" id="A0A7N2MRV0"/>
<dbReference type="Gramene" id="QL10p045366:mrna">
    <property type="protein sequence ID" value="QL10p045366:mrna"/>
    <property type="gene ID" value="QL10p045366"/>
</dbReference>
<dbReference type="Proteomes" id="UP000594261">
    <property type="component" value="Chromosome 10"/>
</dbReference>
<keyword evidence="2" id="KW-0520">NAD</keyword>
<protein>
    <recommendedName>
        <fullName evidence="3">DUS-like FMN-binding domain-containing protein</fullName>
    </recommendedName>
</protein>